<organism evidence="1 2">
    <name type="scientific">Racocetra persica</name>
    <dbReference type="NCBI Taxonomy" id="160502"/>
    <lineage>
        <taxon>Eukaryota</taxon>
        <taxon>Fungi</taxon>
        <taxon>Fungi incertae sedis</taxon>
        <taxon>Mucoromycota</taxon>
        <taxon>Glomeromycotina</taxon>
        <taxon>Glomeromycetes</taxon>
        <taxon>Diversisporales</taxon>
        <taxon>Gigasporaceae</taxon>
        <taxon>Racocetra</taxon>
    </lineage>
</organism>
<evidence type="ECO:0000313" key="2">
    <source>
        <dbReference type="Proteomes" id="UP000789920"/>
    </source>
</evidence>
<evidence type="ECO:0000313" key="1">
    <source>
        <dbReference type="EMBL" id="CAG8707437.1"/>
    </source>
</evidence>
<dbReference type="Proteomes" id="UP000789920">
    <property type="component" value="Unassembled WGS sequence"/>
</dbReference>
<proteinExistence type="predicted"/>
<comment type="caution">
    <text evidence="1">The sequence shown here is derived from an EMBL/GenBank/DDBJ whole genome shotgun (WGS) entry which is preliminary data.</text>
</comment>
<sequence length="364" mass="41428">FANDGSAVIERTIEVRSKKLAKSKEELEYIYEIERTVEIVLSGGYERIALQFPDELLADSAEITTVLHDRTRKKIFVLADTSYGSCCVDEVAAQHASAECIVHYGHIDHCLEVFDGLFCQDKTIKIIIMYDVVYSYCIDKFMHKVRKDLKYTNVIQSFVKTDCNISQGLKDMNSPQLNGRYYKLLEGTSIESYTIFYIGEESATLVNILLTYNKCKVRGHQESLPKNKSLMRRFYMVQKAKDADVIGIVVGTLGVGKKPYTFVMGKLNVAKMANFMEIDCFVLVACSENCLLDSKEFYRPIVTPYELEIALNSSKQWTGEYITDFQQLLSGPLLRPKSNNISVIDKTLRISKHLTYEFNAISNS</sequence>
<feature type="non-terminal residue" evidence="1">
    <location>
        <position position="1"/>
    </location>
</feature>
<gene>
    <name evidence="1" type="ORF">RPERSI_LOCUS10316</name>
</gene>
<protein>
    <submittedName>
        <fullName evidence="1">6030_t:CDS:1</fullName>
    </submittedName>
</protein>
<keyword evidence="2" id="KW-1185">Reference proteome</keyword>
<accession>A0ACA9PJM6</accession>
<reference evidence="1" key="1">
    <citation type="submission" date="2021-06" db="EMBL/GenBank/DDBJ databases">
        <authorList>
            <person name="Kallberg Y."/>
            <person name="Tangrot J."/>
            <person name="Rosling A."/>
        </authorList>
    </citation>
    <scope>NUCLEOTIDE SEQUENCE</scope>
    <source>
        <strain evidence="1">MA461A</strain>
    </source>
</reference>
<name>A0ACA9PJM6_9GLOM</name>
<dbReference type="EMBL" id="CAJVQC010020354">
    <property type="protein sequence ID" value="CAG8707437.1"/>
    <property type="molecule type" value="Genomic_DNA"/>
</dbReference>